<reference evidence="1" key="1">
    <citation type="submission" date="2022-04" db="EMBL/GenBank/DDBJ databases">
        <title>Genome of the entomopathogenic fungus Entomophthora muscae.</title>
        <authorList>
            <person name="Elya C."/>
            <person name="Lovett B.R."/>
            <person name="Lee E."/>
            <person name="Macias A.M."/>
            <person name="Hajek A.E."/>
            <person name="De Bivort B.L."/>
            <person name="Kasson M.T."/>
            <person name="De Fine Licht H.H."/>
            <person name="Stajich J.E."/>
        </authorList>
    </citation>
    <scope>NUCLEOTIDE SEQUENCE</scope>
    <source>
        <strain evidence="1">Berkeley</strain>
    </source>
</reference>
<name>A0ACC2RZK5_9FUNG</name>
<gene>
    <name evidence="1" type="ORF">DSO57_1003945</name>
</gene>
<dbReference type="EMBL" id="QTSX02006399">
    <property type="protein sequence ID" value="KAJ9055448.1"/>
    <property type="molecule type" value="Genomic_DNA"/>
</dbReference>
<sequence length="96" mass="10755">MIYFQNYGNYCDICLGASKILQEGLKAIPSETGKILVHQQEANPDDTDEDYIALAVKEKECDRAIGPKITTMNYEIAQYNAFKTHNGDVQGCFINC</sequence>
<protein>
    <submittedName>
        <fullName evidence="1">Uncharacterized protein</fullName>
    </submittedName>
</protein>
<accession>A0ACC2RZK5</accession>
<keyword evidence="2" id="KW-1185">Reference proteome</keyword>
<organism evidence="1 2">
    <name type="scientific">Entomophthora muscae</name>
    <dbReference type="NCBI Taxonomy" id="34485"/>
    <lineage>
        <taxon>Eukaryota</taxon>
        <taxon>Fungi</taxon>
        <taxon>Fungi incertae sedis</taxon>
        <taxon>Zoopagomycota</taxon>
        <taxon>Entomophthoromycotina</taxon>
        <taxon>Entomophthoromycetes</taxon>
        <taxon>Entomophthorales</taxon>
        <taxon>Entomophthoraceae</taxon>
        <taxon>Entomophthora</taxon>
    </lineage>
</organism>
<dbReference type="Proteomes" id="UP001165960">
    <property type="component" value="Unassembled WGS sequence"/>
</dbReference>
<evidence type="ECO:0000313" key="2">
    <source>
        <dbReference type="Proteomes" id="UP001165960"/>
    </source>
</evidence>
<evidence type="ECO:0000313" key="1">
    <source>
        <dbReference type="EMBL" id="KAJ9055448.1"/>
    </source>
</evidence>
<proteinExistence type="predicted"/>
<comment type="caution">
    <text evidence="1">The sequence shown here is derived from an EMBL/GenBank/DDBJ whole genome shotgun (WGS) entry which is preliminary data.</text>
</comment>